<dbReference type="Gene3D" id="1.20.120.530">
    <property type="entry name" value="GntR ligand-binding domain-like"/>
    <property type="match status" value="1"/>
</dbReference>
<accession>A0A511BGI4</accession>
<dbReference type="InterPro" id="IPR036390">
    <property type="entry name" value="WH_DNA-bd_sf"/>
</dbReference>
<sequence length="249" mass="27143">MAVLPGHAKRAAPRLMDAPMRDAEPIFTPVDTKSGSVSLEIADALRQAITDGVLTDGQPLRQSELAKNFGVSTIPVREALKQLEAEGLIAFLPHRGAVVTGLSEADILEYSDIRASLESMAAGLAMSSLTRVDLALIEDAYEAFVSGTGGRHGMAQSGRLNWEFHGAIYAAARRPRLYGMIHDLHSRLDRYIRAHLELPGRKSATDAEHFEILRACRERDGDALGRLTRQHILDAASLSLDVIRNRNAS</sequence>
<evidence type="ECO:0000256" key="3">
    <source>
        <dbReference type="ARBA" id="ARBA00023163"/>
    </source>
</evidence>
<dbReference type="GO" id="GO:0003700">
    <property type="term" value="F:DNA-binding transcription factor activity"/>
    <property type="evidence" value="ECO:0007669"/>
    <property type="project" value="InterPro"/>
</dbReference>
<dbReference type="InterPro" id="IPR036388">
    <property type="entry name" value="WH-like_DNA-bd_sf"/>
</dbReference>
<evidence type="ECO:0000313" key="6">
    <source>
        <dbReference type="Proteomes" id="UP000321079"/>
    </source>
</evidence>
<dbReference type="InterPro" id="IPR000524">
    <property type="entry name" value="Tscrpt_reg_HTH_GntR"/>
</dbReference>
<dbReference type="SUPFAM" id="SSF48008">
    <property type="entry name" value="GntR ligand-binding domain-like"/>
    <property type="match status" value="1"/>
</dbReference>
<evidence type="ECO:0000256" key="1">
    <source>
        <dbReference type="ARBA" id="ARBA00023015"/>
    </source>
</evidence>
<dbReference type="SMART" id="SM00895">
    <property type="entry name" value="FCD"/>
    <property type="match status" value="1"/>
</dbReference>
<dbReference type="Proteomes" id="UP000321079">
    <property type="component" value="Unassembled WGS sequence"/>
</dbReference>
<evidence type="ECO:0000259" key="4">
    <source>
        <dbReference type="PROSITE" id="PS50949"/>
    </source>
</evidence>
<name>A0A511BGI4_9PROT</name>
<feature type="domain" description="HTH gntR-type" evidence="4">
    <location>
        <begin position="35"/>
        <end position="102"/>
    </location>
</feature>
<evidence type="ECO:0000313" key="5">
    <source>
        <dbReference type="EMBL" id="GEK96917.1"/>
    </source>
</evidence>
<dbReference type="Pfam" id="PF00392">
    <property type="entry name" value="GntR"/>
    <property type="match status" value="1"/>
</dbReference>
<protein>
    <submittedName>
        <fullName evidence="5">GntR family transcriptional regulator</fullName>
    </submittedName>
</protein>
<dbReference type="GO" id="GO:0003677">
    <property type="term" value="F:DNA binding"/>
    <property type="evidence" value="ECO:0007669"/>
    <property type="project" value="UniProtKB-KW"/>
</dbReference>
<dbReference type="CDD" id="cd07377">
    <property type="entry name" value="WHTH_GntR"/>
    <property type="match status" value="1"/>
</dbReference>
<gene>
    <name evidence="5" type="primary">ygaE</name>
    <name evidence="5" type="ORF">GKA01_21140</name>
</gene>
<organism evidence="5 6">
    <name type="scientific">Gluconobacter kanchanaburiensis NBRC 103587</name>
    <dbReference type="NCBI Taxonomy" id="1307948"/>
    <lineage>
        <taxon>Bacteria</taxon>
        <taxon>Pseudomonadati</taxon>
        <taxon>Pseudomonadota</taxon>
        <taxon>Alphaproteobacteria</taxon>
        <taxon>Acetobacterales</taxon>
        <taxon>Acetobacteraceae</taxon>
        <taxon>Gluconobacter</taxon>
    </lineage>
</organism>
<dbReference type="SUPFAM" id="SSF46785">
    <property type="entry name" value="Winged helix' DNA-binding domain"/>
    <property type="match status" value="1"/>
</dbReference>
<dbReference type="SMART" id="SM00345">
    <property type="entry name" value="HTH_GNTR"/>
    <property type="match status" value="1"/>
</dbReference>
<dbReference type="InterPro" id="IPR008920">
    <property type="entry name" value="TF_FadR/GntR_C"/>
</dbReference>
<keyword evidence="3" id="KW-0804">Transcription</keyword>
<keyword evidence="1" id="KW-0805">Transcription regulation</keyword>
<dbReference type="AlphaFoldDB" id="A0A511BGI4"/>
<dbReference type="PROSITE" id="PS50949">
    <property type="entry name" value="HTH_GNTR"/>
    <property type="match status" value="1"/>
</dbReference>
<dbReference type="Gene3D" id="1.10.10.10">
    <property type="entry name" value="Winged helix-like DNA-binding domain superfamily/Winged helix DNA-binding domain"/>
    <property type="match status" value="1"/>
</dbReference>
<comment type="caution">
    <text evidence="5">The sequence shown here is derived from an EMBL/GenBank/DDBJ whole genome shotgun (WGS) entry which is preliminary data.</text>
</comment>
<evidence type="ECO:0000256" key="2">
    <source>
        <dbReference type="ARBA" id="ARBA00023125"/>
    </source>
</evidence>
<keyword evidence="6" id="KW-1185">Reference proteome</keyword>
<keyword evidence="2" id="KW-0238">DNA-binding</keyword>
<proteinExistence type="predicted"/>
<dbReference type="Pfam" id="PF07729">
    <property type="entry name" value="FCD"/>
    <property type="match status" value="1"/>
</dbReference>
<dbReference type="InterPro" id="IPR011711">
    <property type="entry name" value="GntR_C"/>
</dbReference>
<dbReference type="PANTHER" id="PTHR43537:SF41">
    <property type="entry name" value="TRANSCRIPTIONAL REGULATORY PROTEIN"/>
    <property type="match status" value="1"/>
</dbReference>
<dbReference type="PANTHER" id="PTHR43537">
    <property type="entry name" value="TRANSCRIPTIONAL REGULATOR, GNTR FAMILY"/>
    <property type="match status" value="1"/>
</dbReference>
<dbReference type="EMBL" id="BJVA01000013">
    <property type="protein sequence ID" value="GEK96917.1"/>
    <property type="molecule type" value="Genomic_DNA"/>
</dbReference>
<reference evidence="5 6" key="1">
    <citation type="submission" date="2019-07" db="EMBL/GenBank/DDBJ databases">
        <title>Whole genome shotgun sequence of Gluconobacter kanchanaburiensis NBRC 103587.</title>
        <authorList>
            <person name="Hosoyama A."/>
            <person name="Uohara A."/>
            <person name="Ohji S."/>
            <person name="Ichikawa N."/>
        </authorList>
    </citation>
    <scope>NUCLEOTIDE SEQUENCE [LARGE SCALE GENOMIC DNA]</scope>
    <source>
        <strain evidence="5 6">NBRC 103587</strain>
    </source>
</reference>